<name>A0ACB8Q6C0_9AGAM</name>
<proteinExistence type="predicted"/>
<keyword evidence="2" id="KW-1185">Reference proteome</keyword>
<protein>
    <submittedName>
        <fullName evidence="1">Uncharacterized protein</fullName>
    </submittedName>
</protein>
<evidence type="ECO:0000313" key="2">
    <source>
        <dbReference type="Proteomes" id="UP000814128"/>
    </source>
</evidence>
<dbReference type="EMBL" id="MU273973">
    <property type="protein sequence ID" value="KAI0027180.1"/>
    <property type="molecule type" value="Genomic_DNA"/>
</dbReference>
<reference evidence="1" key="1">
    <citation type="submission" date="2021-02" db="EMBL/GenBank/DDBJ databases">
        <authorList>
            <consortium name="DOE Joint Genome Institute"/>
            <person name="Ahrendt S."/>
            <person name="Looney B.P."/>
            <person name="Miyauchi S."/>
            <person name="Morin E."/>
            <person name="Drula E."/>
            <person name="Courty P.E."/>
            <person name="Chicoki N."/>
            <person name="Fauchery L."/>
            <person name="Kohler A."/>
            <person name="Kuo A."/>
            <person name="Labutti K."/>
            <person name="Pangilinan J."/>
            <person name="Lipzen A."/>
            <person name="Riley R."/>
            <person name="Andreopoulos W."/>
            <person name="He G."/>
            <person name="Johnson J."/>
            <person name="Barry K.W."/>
            <person name="Grigoriev I.V."/>
            <person name="Nagy L."/>
            <person name="Hibbett D."/>
            <person name="Henrissat B."/>
            <person name="Matheny P.B."/>
            <person name="Labbe J."/>
            <person name="Martin F."/>
        </authorList>
    </citation>
    <scope>NUCLEOTIDE SEQUENCE</scope>
    <source>
        <strain evidence="1">EC-137</strain>
    </source>
</reference>
<evidence type="ECO:0000313" key="1">
    <source>
        <dbReference type="EMBL" id="KAI0027180.1"/>
    </source>
</evidence>
<feature type="non-terminal residue" evidence="1">
    <location>
        <position position="361"/>
    </location>
</feature>
<comment type="caution">
    <text evidence="1">The sequence shown here is derived from an EMBL/GenBank/DDBJ whole genome shotgun (WGS) entry which is preliminary data.</text>
</comment>
<sequence>MSTDAGPDKGKGRLVMPDPPTETSPLLAASSASLPRHDPDAVLPRRRSSARSLVSVFLATLAATLVVAALLALLAYSYAAEAARADDDALQRALVFAPPDRINVLNFTNGDISLEIRLRAGIDAGALVGVKESDDDSLARDLWKSLGRWGIRQLGAVTLTLSPVVLSSAAPDRAHLAALRLPPLALPLAADAPPGDAWLTPLTLVVHVRPTPDARAWLAFARAAWADGAASVRADVARVDLVAGLPRSHSWRAALRTSRADVSALIRQKLPVLPGLPPPGAGTPFPRAADLVQLVDFSIAPDPAAGALRIDATASLVSPVPHNLSLAVPRLPFIVSLPLALSANSTDPDPDDPPPLVPLAR</sequence>
<accession>A0ACB8Q6C0</accession>
<gene>
    <name evidence="1" type="ORF">K488DRAFT_74742</name>
</gene>
<organism evidence="1 2">
    <name type="scientific">Vararia minispora EC-137</name>
    <dbReference type="NCBI Taxonomy" id="1314806"/>
    <lineage>
        <taxon>Eukaryota</taxon>
        <taxon>Fungi</taxon>
        <taxon>Dikarya</taxon>
        <taxon>Basidiomycota</taxon>
        <taxon>Agaricomycotina</taxon>
        <taxon>Agaricomycetes</taxon>
        <taxon>Russulales</taxon>
        <taxon>Lachnocladiaceae</taxon>
        <taxon>Vararia</taxon>
    </lineage>
</organism>
<dbReference type="Proteomes" id="UP000814128">
    <property type="component" value="Unassembled WGS sequence"/>
</dbReference>
<reference evidence="1" key="2">
    <citation type="journal article" date="2022" name="New Phytol.">
        <title>Evolutionary transition to the ectomycorrhizal habit in the genomes of a hyperdiverse lineage of mushroom-forming fungi.</title>
        <authorList>
            <person name="Looney B."/>
            <person name="Miyauchi S."/>
            <person name="Morin E."/>
            <person name="Drula E."/>
            <person name="Courty P.E."/>
            <person name="Kohler A."/>
            <person name="Kuo A."/>
            <person name="LaButti K."/>
            <person name="Pangilinan J."/>
            <person name="Lipzen A."/>
            <person name="Riley R."/>
            <person name="Andreopoulos W."/>
            <person name="He G."/>
            <person name="Johnson J."/>
            <person name="Nolan M."/>
            <person name="Tritt A."/>
            <person name="Barry K.W."/>
            <person name="Grigoriev I.V."/>
            <person name="Nagy L.G."/>
            <person name="Hibbett D."/>
            <person name="Henrissat B."/>
            <person name="Matheny P.B."/>
            <person name="Labbe J."/>
            <person name="Martin F.M."/>
        </authorList>
    </citation>
    <scope>NUCLEOTIDE SEQUENCE</scope>
    <source>
        <strain evidence="1">EC-137</strain>
    </source>
</reference>